<dbReference type="RefSeq" id="XP_013387363.1">
    <property type="nucleotide sequence ID" value="XM_013531909.2"/>
</dbReference>
<dbReference type="SMART" id="SM00028">
    <property type="entry name" value="TPR"/>
    <property type="match status" value="3"/>
</dbReference>
<dbReference type="RefSeq" id="XP_013387370.1">
    <property type="nucleotide sequence ID" value="XM_013531916.2"/>
</dbReference>
<dbReference type="PROSITE" id="PS50104">
    <property type="entry name" value="TIR"/>
    <property type="match status" value="1"/>
</dbReference>
<feature type="domain" description="TIR" evidence="2">
    <location>
        <begin position="940"/>
        <end position="1085"/>
    </location>
</feature>
<dbReference type="OrthoDB" id="9976543at2759"/>
<dbReference type="Proteomes" id="UP000085678">
    <property type="component" value="Unplaced"/>
</dbReference>
<dbReference type="STRING" id="7574.A0A1S3HMR8"/>
<dbReference type="PANTHER" id="PTHR16253">
    <property type="entry name" value="TETRATRICOPEPTIDE REPEAT PROTEIN 22"/>
    <property type="match status" value="1"/>
</dbReference>
<dbReference type="InterPro" id="IPR000157">
    <property type="entry name" value="TIR_dom"/>
</dbReference>
<dbReference type="InterPro" id="IPR019734">
    <property type="entry name" value="TPR_rpt"/>
</dbReference>
<dbReference type="GeneID" id="106156585"/>
<dbReference type="InterPro" id="IPR042342">
    <property type="entry name" value="TTC22"/>
</dbReference>
<feature type="region of interest" description="Disordered" evidence="1">
    <location>
        <begin position="245"/>
        <end position="303"/>
    </location>
</feature>
<organism evidence="4">
    <name type="scientific">Lingula anatina</name>
    <name type="common">Brachiopod</name>
    <name type="synonym">Lingula unguis</name>
    <dbReference type="NCBI Taxonomy" id="7574"/>
    <lineage>
        <taxon>Eukaryota</taxon>
        <taxon>Metazoa</taxon>
        <taxon>Spiralia</taxon>
        <taxon>Lophotrochozoa</taxon>
        <taxon>Brachiopoda</taxon>
        <taxon>Linguliformea</taxon>
        <taxon>Lingulata</taxon>
        <taxon>Lingulida</taxon>
        <taxon>Linguloidea</taxon>
        <taxon>Lingulidae</taxon>
        <taxon>Lingula</taxon>
    </lineage>
</organism>
<feature type="region of interest" description="Disordered" evidence="1">
    <location>
        <begin position="334"/>
        <end position="380"/>
    </location>
</feature>
<sequence length="1089" mass="123446">MNDNTIQTQELTLIPGFESLGLRVNPQTNKLQIKYKKAVQFDIYKHQSGPHRSALLNLRAIFEYQDGDIYRSIELFEKSCKLDPTNLNALASLEYVYREVGVSKKAAEYRKKLEQWLGNPTCRARCFFEQGYMIAFDVFVEAQGVTGIQAHAYYLKALEMVHRKEVVIDRRELLEWCFYVAHNLIHIIKTEAVMHSKSEKNKLHCLALKLFHAVTFTKDDNYKAQAWASIAHLLSSRCIRTVSSSQEVQNHNSKGKKNPQKTELSPSNVSQQQCKSVKSQFSKDPNATATKSNVKSKPLNQQNSKDNIQMKFLEEFCEQVYSNVLGLSAQEHLPEENGAASGQSSEQATDTDRSKNKRDKQEAQSSAVPKQKYHRQHGHIKVPPGLKELGLVKTPYFENKDEFCRCVSGFFEKARSYAPSYTNILNRYAHFLWHIGKEDEAMEIHEESIEIDKCESNWFAFKSMGENLRKKYKDEWYDRVHQKSDENPRIELALKAKEKLEIAVQHNPNPQDYACLAETCHFLGIDTNRRVTDEKLLLKAVYYFKYALDNLQGGRIPMLHHLLGLCLLDLGEKRNALESFKNALQCQEPNSTYTISFRCMMLVLLQICKSAKTKGDNRTYDTALQELRHWLIEGCRPHRYSEKELRKEISELWGPRKEPFEPDILTKLCIKLKTGKQDEQNVSSLLETGLKTCIDKYPKQPAPTAVSEPAERDDLHVSQLRTCLEKIQLAPTPKAAKPVSMPGAAVDVQEVVIRSSQTSQEVLKEAHPTSQTTHGGGDENALAVSQAVPQALDPNSVKTSFIQEEGRSLEETGGSMLPSETPPNLLPPDSNEGGTHRPALAESEYASSSQQVEPLTDIVRTGDPEAEDSLQQERREVHSNTLTANTPAKSEEIREKTDKAIQCNFSTEPPSDMRGQVPQHPSVPMAYSFESKQAKNLKDMEYDFYVIYCAADKDFVSFHFLTTLENSKELKGCIKDRDFTPGQLVLNCVTNAIKNSSKVIAVISHASVKDSKWLYEIHLALKEYNSRGSVALQSSKLPSSYVIPILCENEAGELPIMPEVFEVFAAAKVPFDRKDCNWDKLEKAIRDGE</sequence>
<dbReference type="AlphaFoldDB" id="A0A1S3HMR8"/>
<evidence type="ECO:0000313" key="3">
    <source>
        <dbReference type="Proteomes" id="UP000085678"/>
    </source>
</evidence>
<dbReference type="SUPFAM" id="SSF52200">
    <property type="entry name" value="Toll/Interleukin receptor TIR domain"/>
    <property type="match status" value="1"/>
</dbReference>
<feature type="compositionally biased region" description="Basic residues" evidence="1">
    <location>
        <begin position="371"/>
        <end position="380"/>
    </location>
</feature>
<proteinExistence type="predicted"/>
<dbReference type="Gene3D" id="3.40.50.10140">
    <property type="entry name" value="Toll/interleukin-1 receptor homology (TIR) domain"/>
    <property type="match status" value="1"/>
</dbReference>
<feature type="region of interest" description="Disordered" evidence="1">
    <location>
        <begin position="759"/>
        <end position="779"/>
    </location>
</feature>
<dbReference type="KEGG" id="lak:106156585"/>
<dbReference type="Pfam" id="PF01582">
    <property type="entry name" value="TIR"/>
    <property type="match status" value="1"/>
</dbReference>
<protein>
    <submittedName>
        <fullName evidence="4 5">Uncharacterized protein LOC106156585</fullName>
    </submittedName>
</protein>
<keyword evidence="3" id="KW-1185">Reference proteome</keyword>
<feature type="compositionally biased region" description="Polar residues" evidence="1">
    <location>
        <begin position="879"/>
        <end position="888"/>
    </location>
</feature>
<reference evidence="4 5" key="1">
    <citation type="submission" date="2023-09" db="UniProtKB">
        <authorList>
            <consortium name="RefSeq"/>
        </authorList>
    </citation>
    <scope>IDENTIFICATION</scope>
    <source>
        <tissue evidence="4 5">Gonads</tissue>
    </source>
</reference>
<feature type="compositionally biased region" description="Low complexity" evidence="1">
    <location>
        <begin position="270"/>
        <end position="283"/>
    </location>
</feature>
<name>A0A1S3HMR8_LINAN</name>
<evidence type="ECO:0000313" key="5">
    <source>
        <dbReference type="RefSeq" id="XP_013387370.1"/>
    </source>
</evidence>
<feature type="compositionally biased region" description="Basic and acidic residues" evidence="1">
    <location>
        <begin position="350"/>
        <end position="362"/>
    </location>
</feature>
<accession>A0A1S3HMR8</accession>
<evidence type="ECO:0000313" key="4">
    <source>
        <dbReference type="RefSeq" id="XP_013387363.1"/>
    </source>
</evidence>
<gene>
    <name evidence="4 5" type="primary">LOC106156585</name>
</gene>
<dbReference type="SMART" id="SM00255">
    <property type="entry name" value="TIR"/>
    <property type="match status" value="1"/>
</dbReference>
<dbReference type="SUPFAM" id="SSF48452">
    <property type="entry name" value="TPR-like"/>
    <property type="match status" value="1"/>
</dbReference>
<dbReference type="InterPro" id="IPR035897">
    <property type="entry name" value="Toll_tir_struct_dom_sf"/>
</dbReference>
<dbReference type="Gene3D" id="1.25.40.10">
    <property type="entry name" value="Tetratricopeptide repeat domain"/>
    <property type="match status" value="2"/>
</dbReference>
<dbReference type="InterPro" id="IPR011990">
    <property type="entry name" value="TPR-like_helical_dom_sf"/>
</dbReference>
<feature type="region of interest" description="Disordered" evidence="1">
    <location>
        <begin position="806"/>
        <end position="894"/>
    </location>
</feature>
<evidence type="ECO:0000256" key="1">
    <source>
        <dbReference type="SAM" id="MobiDB-lite"/>
    </source>
</evidence>
<dbReference type="PANTHER" id="PTHR16253:SF0">
    <property type="entry name" value="TETRATRICOPEPTIDE REPEAT PROTEIN 22"/>
    <property type="match status" value="1"/>
</dbReference>
<feature type="compositionally biased region" description="Polar residues" evidence="1">
    <location>
        <begin position="285"/>
        <end position="303"/>
    </location>
</feature>
<dbReference type="GO" id="GO:0007165">
    <property type="term" value="P:signal transduction"/>
    <property type="evidence" value="ECO:0007669"/>
    <property type="project" value="InterPro"/>
</dbReference>
<evidence type="ECO:0000259" key="2">
    <source>
        <dbReference type="PROSITE" id="PS50104"/>
    </source>
</evidence>